<accession>A0AAW6LSF1</accession>
<reference evidence="2" key="1">
    <citation type="submission" date="2023-02" db="EMBL/GenBank/DDBJ databases">
        <title>A novel hydrolase synthesized by Rhodococcus erythropolis HQ is responsible for the detoxification of Zearalenone.</title>
        <authorList>
            <person name="Hu J."/>
            <person name="Xu J."/>
        </authorList>
    </citation>
    <scope>NUCLEOTIDE SEQUENCE</scope>
    <source>
        <strain evidence="2">HQ</strain>
    </source>
</reference>
<feature type="region of interest" description="Disordered" evidence="1">
    <location>
        <begin position="130"/>
        <end position="188"/>
    </location>
</feature>
<proteinExistence type="predicted"/>
<name>A0AAW6LSF1_RHOSG</name>
<evidence type="ECO:0000313" key="3">
    <source>
        <dbReference type="Proteomes" id="UP001217325"/>
    </source>
</evidence>
<dbReference type="Proteomes" id="UP001217325">
    <property type="component" value="Unassembled WGS sequence"/>
</dbReference>
<gene>
    <name evidence="2" type="ORF">PXH69_24700</name>
</gene>
<evidence type="ECO:0000256" key="1">
    <source>
        <dbReference type="SAM" id="MobiDB-lite"/>
    </source>
</evidence>
<organism evidence="2 3">
    <name type="scientific">Rhodococcus qingshengii</name>
    <dbReference type="NCBI Taxonomy" id="334542"/>
    <lineage>
        <taxon>Bacteria</taxon>
        <taxon>Bacillati</taxon>
        <taxon>Actinomycetota</taxon>
        <taxon>Actinomycetes</taxon>
        <taxon>Mycobacteriales</taxon>
        <taxon>Nocardiaceae</taxon>
        <taxon>Rhodococcus</taxon>
        <taxon>Rhodococcus erythropolis group</taxon>
    </lineage>
</organism>
<comment type="caution">
    <text evidence="2">The sequence shown here is derived from an EMBL/GenBank/DDBJ whole genome shotgun (WGS) entry which is preliminary data.</text>
</comment>
<feature type="compositionally biased region" description="Basic and acidic residues" evidence="1">
    <location>
        <begin position="130"/>
        <end position="158"/>
    </location>
</feature>
<feature type="compositionally biased region" description="Basic and acidic residues" evidence="1">
    <location>
        <begin position="166"/>
        <end position="176"/>
    </location>
</feature>
<evidence type="ECO:0000313" key="2">
    <source>
        <dbReference type="EMBL" id="MDE8648172.1"/>
    </source>
</evidence>
<dbReference type="RefSeq" id="WP_275232410.1">
    <property type="nucleotide sequence ID" value="NZ_JARDXE010000017.1"/>
</dbReference>
<protein>
    <submittedName>
        <fullName evidence="2">Uncharacterized protein</fullName>
    </submittedName>
</protein>
<sequence>MPDAKDLERLKRDLLRKPLGGMVHVYVPERAHQFGLVPDPTTGELTFEEVLEPLYSDTMSAFDHAHRQFKAMASELKELGVGPEPDEEYEEVYQWGVLEPIHRTKVPAETPADRAMRAFKERQAIREATLREVREREAQEKEAAGRRRAEEARKRFLSEQKALSKARSDWAKREPPQKPVAPPEPEPEPLEWELVATCPECNWIDLHNLRAIPDVYDKVIRVCRSCDHEWRQQ</sequence>
<dbReference type="AlphaFoldDB" id="A0AAW6LSF1"/>
<dbReference type="EMBL" id="JARDXE010000017">
    <property type="protein sequence ID" value="MDE8648172.1"/>
    <property type="molecule type" value="Genomic_DNA"/>
</dbReference>